<dbReference type="Proteomes" id="UP000030651">
    <property type="component" value="Unassembled WGS sequence"/>
</dbReference>
<dbReference type="OrthoDB" id="3257095at2759"/>
<keyword evidence="8" id="KW-1185">Reference proteome</keyword>
<dbReference type="PANTHER" id="PTHR45649:SF2">
    <property type="entry name" value="ACID PERMEASE, PUTATIVE-RELATED"/>
    <property type="match status" value="1"/>
</dbReference>
<keyword evidence="3 6" id="KW-0812">Transmembrane</keyword>
<protein>
    <recommendedName>
        <fullName evidence="9">Choline transport protein</fullName>
    </recommendedName>
</protein>
<dbReference type="InParanoid" id="W3X5T5"/>
<feature type="transmembrane region" description="Helical" evidence="6">
    <location>
        <begin position="277"/>
        <end position="297"/>
    </location>
</feature>
<dbReference type="Pfam" id="PF13520">
    <property type="entry name" value="AA_permease_2"/>
    <property type="match status" value="1"/>
</dbReference>
<dbReference type="KEGG" id="pfy:PFICI_08256"/>
<evidence type="ECO:0000256" key="3">
    <source>
        <dbReference type="ARBA" id="ARBA00022692"/>
    </source>
</evidence>
<dbReference type="InterPro" id="IPR002293">
    <property type="entry name" value="AA/rel_permease1"/>
</dbReference>
<dbReference type="GO" id="GO:0016020">
    <property type="term" value="C:membrane"/>
    <property type="evidence" value="ECO:0007669"/>
    <property type="project" value="UniProtKB-SubCell"/>
</dbReference>
<proteinExistence type="predicted"/>
<accession>W3X5T5</accession>
<name>W3X5T5_PESFW</name>
<feature type="transmembrane region" description="Helical" evidence="6">
    <location>
        <begin position="309"/>
        <end position="327"/>
    </location>
</feature>
<feature type="transmembrane region" description="Helical" evidence="6">
    <location>
        <begin position="20"/>
        <end position="42"/>
    </location>
</feature>
<evidence type="ECO:0000256" key="2">
    <source>
        <dbReference type="ARBA" id="ARBA00022448"/>
    </source>
</evidence>
<feature type="transmembrane region" description="Helical" evidence="6">
    <location>
        <begin position="203"/>
        <end position="225"/>
    </location>
</feature>
<organism evidence="7 8">
    <name type="scientific">Pestalotiopsis fici (strain W106-1 / CGMCC3.15140)</name>
    <dbReference type="NCBI Taxonomy" id="1229662"/>
    <lineage>
        <taxon>Eukaryota</taxon>
        <taxon>Fungi</taxon>
        <taxon>Dikarya</taxon>
        <taxon>Ascomycota</taxon>
        <taxon>Pezizomycotina</taxon>
        <taxon>Sordariomycetes</taxon>
        <taxon>Xylariomycetidae</taxon>
        <taxon>Amphisphaeriales</taxon>
        <taxon>Sporocadaceae</taxon>
        <taxon>Pestalotiopsis</taxon>
    </lineage>
</organism>
<keyword evidence="4 6" id="KW-1133">Transmembrane helix</keyword>
<comment type="subcellular location">
    <subcellularLocation>
        <location evidence="1">Membrane</location>
        <topology evidence="1">Multi-pass membrane protein</topology>
    </subcellularLocation>
</comment>
<keyword evidence="5 6" id="KW-0472">Membrane</keyword>
<dbReference type="AlphaFoldDB" id="W3X5T5"/>
<evidence type="ECO:0000313" key="7">
    <source>
        <dbReference type="EMBL" id="ETS80727.1"/>
    </source>
</evidence>
<evidence type="ECO:0008006" key="9">
    <source>
        <dbReference type="Google" id="ProtNLM"/>
    </source>
</evidence>
<dbReference type="PANTHER" id="PTHR45649">
    <property type="entry name" value="AMINO-ACID PERMEASE BAT1"/>
    <property type="match status" value="1"/>
</dbReference>
<evidence type="ECO:0000256" key="1">
    <source>
        <dbReference type="ARBA" id="ARBA00004141"/>
    </source>
</evidence>
<evidence type="ECO:0000256" key="5">
    <source>
        <dbReference type="ARBA" id="ARBA00023136"/>
    </source>
</evidence>
<dbReference type="Gene3D" id="1.20.1740.10">
    <property type="entry name" value="Amino acid/polyamine transporter I"/>
    <property type="match status" value="1"/>
</dbReference>
<dbReference type="EMBL" id="KI912113">
    <property type="protein sequence ID" value="ETS80727.1"/>
    <property type="molecule type" value="Genomic_DNA"/>
</dbReference>
<feature type="transmembrane region" description="Helical" evidence="6">
    <location>
        <begin position="144"/>
        <end position="171"/>
    </location>
</feature>
<dbReference type="RefSeq" id="XP_007835028.1">
    <property type="nucleotide sequence ID" value="XM_007836837.1"/>
</dbReference>
<dbReference type="HOGENOM" id="CLU_004495_6_2_1"/>
<evidence type="ECO:0000256" key="4">
    <source>
        <dbReference type="ARBA" id="ARBA00022989"/>
    </source>
</evidence>
<evidence type="ECO:0000256" key="6">
    <source>
        <dbReference type="SAM" id="Phobius"/>
    </source>
</evidence>
<reference evidence="8" key="1">
    <citation type="journal article" date="2015" name="BMC Genomics">
        <title>Genomic and transcriptomic analysis of the endophytic fungus Pestalotiopsis fici reveals its lifestyle and high potential for synthesis of natural products.</title>
        <authorList>
            <person name="Wang X."/>
            <person name="Zhang X."/>
            <person name="Liu L."/>
            <person name="Xiang M."/>
            <person name="Wang W."/>
            <person name="Sun X."/>
            <person name="Che Y."/>
            <person name="Guo L."/>
            <person name="Liu G."/>
            <person name="Guo L."/>
            <person name="Wang C."/>
            <person name="Yin W.B."/>
            <person name="Stadler M."/>
            <person name="Zhang X."/>
            <person name="Liu X."/>
        </authorList>
    </citation>
    <scope>NUCLEOTIDE SEQUENCE [LARGE SCALE GENOMIC DNA]</scope>
    <source>
        <strain evidence="8">W106-1 / CGMCC3.15140</strain>
    </source>
</reference>
<dbReference type="eggNOG" id="KOG1289">
    <property type="taxonomic scope" value="Eukaryota"/>
</dbReference>
<feature type="transmembrane region" description="Helical" evidence="6">
    <location>
        <begin position="231"/>
        <end position="257"/>
    </location>
</feature>
<evidence type="ECO:0000313" key="8">
    <source>
        <dbReference type="Proteomes" id="UP000030651"/>
    </source>
</evidence>
<dbReference type="OMA" id="HWVSEYA"/>
<dbReference type="PIRSF" id="PIRSF006060">
    <property type="entry name" value="AA_transporter"/>
    <property type="match status" value="1"/>
</dbReference>
<feature type="transmembrane region" description="Helical" evidence="6">
    <location>
        <begin position="103"/>
        <end position="124"/>
    </location>
</feature>
<feature type="transmembrane region" description="Helical" evidence="6">
    <location>
        <begin position="62"/>
        <end position="83"/>
    </location>
</feature>
<dbReference type="STRING" id="1229662.W3X5T5"/>
<keyword evidence="2" id="KW-0813">Transport</keyword>
<dbReference type="GO" id="GO:0022857">
    <property type="term" value="F:transmembrane transporter activity"/>
    <property type="evidence" value="ECO:0007669"/>
    <property type="project" value="InterPro"/>
</dbReference>
<dbReference type="GeneID" id="19273269"/>
<gene>
    <name evidence="7" type="ORF">PFICI_08256</name>
</gene>
<sequence length="344" mass="36557">MAVALSVTAVNIFLTRMLPLTASVILILFVLGFLATIVPLWVLVPKNATADVFTEFANFGGWSSNGAACIIGSITSTGSFFGVDGVAHMAEEIRDASWTMPRIMLLTIFLNGAMGLVAIITFVYCVTDIVDMVLENPSPFISIQVYYLGLGSASGATALVCIGISMTYLSAISVQAAASRQAWSFARDGGLPFSSWFHKVHDIGVPVPINSILASLFITAILSLLNLGSSAAFNASVGLLSSAGAFSYMISIGCVLLKRLRRQALPPTRFNMGRLTIPVNGVSVVFMATIVVVVMFPVTAQPIPQSMNYGSVMFGGVAVIAIVYYSFHGRKVYEGPVVRLTQDA</sequence>